<dbReference type="AlphaFoldDB" id="A0A2P2L5W7"/>
<feature type="signal peptide" evidence="1">
    <location>
        <begin position="1"/>
        <end position="15"/>
    </location>
</feature>
<evidence type="ECO:0000313" key="2">
    <source>
        <dbReference type="EMBL" id="MBX13370.1"/>
    </source>
</evidence>
<feature type="chain" id="PRO_5015196547" evidence="1">
    <location>
        <begin position="16"/>
        <end position="33"/>
    </location>
</feature>
<organism evidence="2">
    <name type="scientific">Rhizophora mucronata</name>
    <name type="common">Asiatic mangrove</name>
    <dbReference type="NCBI Taxonomy" id="61149"/>
    <lineage>
        <taxon>Eukaryota</taxon>
        <taxon>Viridiplantae</taxon>
        <taxon>Streptophyta</taxon>
        <taxon>Embryophyta</taxon>
        <taxon>Tracheophyta</taxon>
        <taxon>Spermatophyta</taxon>
        <taxon>Magnoliopsida</taxon>
        <taxon>eudicotyledons</taxon>
        <taxon>Gunneridae</taxon>
        <taxon>Pentapetalae</taxon>
        <taxon>rosids</taxon>
        <taxon>fabids</taxon>
        <taxon>Malpighiales</taxon>
        <taxon>Rhizophoraceae</taxon>
        <taxon>Rhizophora</taxon>
    </lineage>
</organism>
<keyword evidence="1" id="KW-0732">Signal</keyword>
<protein>
    <submittedName>
        <fullName evidence="2">Uncharacterized protein</fullName>
    </submittedName>
</protein>
<reference evidence="2" key="1">
    <citation type="submission" date="2018-02" db="EMBL/GenBank/DDBJ databases">
        <title>Rhizophora mucronata_Transcriptome.</title>
        <authorList>
            <person name="Meera S.P."/>
            <person name="Sreeshan A."/>
            <person name="Augustine A."/>
        </authorList>
    </citation>
    <scope>NUCLEOTIDE SEQUENCE</scope>
    <source>
        <tissue evidence="2">Leaf</tissue>
    </source>
</reference>
<evidence type="ECO:0000256" key="1">
    <source>
        <dbReference type="SAM" id="SignalP"/>
    </source>
</evidence>
<accession>A0A2P2L5W7</accession>
<dbReference type="EMBL" id="GGEC01032886">
    <property type="protein sequence ID" value="MBX13370.1"/>
    <property type="molecule type" value="Transcribed_RNA"/>
</dbReference>
<name>A0A2P2L5W7_RHIMU</name>
<sequence>MTLFLLFILLNYLSMFSNLKKTIFHLNVEMLKS</sequence>
<proteinExistence type="predicted"/>